<accession>A0ABY9C0S8</accession>
<dbReference type="SUPFAM" id="SSF57716">
    <property type="entry name" value="Glucocorticoid receptor-like (DNA-binding domain)"/>
    <property type="match status" value="1"/>
</dbReference>
<feature type="compositionally biased region" description="Polar residues" evidence="9">
    <location>
        <begin position="47"/>
        <end position="59"/>
    </location>
</feature>
<evidence type="ECO:0000256" key="9">
    <source>
        <dbReference type="SAM" id="MobiDB-lite"/>
    </source>
</evidence>
<keyword evidence="12" id="KW-1185">Reference proteome</keyword>
<evidence type="ECO:0000256" key="1">
    <source>
        <dbReference type="ARBA" id="ARBA00022723"/>
    </source>
</evidence>
<dbReference type="InterPro" id="IPR000679">
    <property type="entry name" value="Znf_GATA"/>
</dbReference>
<dbReference type="PANTHER" id="PTHR46813:SF16">
    <property type="entry name" value="GATA TRANSCRIPTION FACTOR 18"/>
    <property type="match status" value="1"/>
</dbReference>
<keyword evidence="5" id="KW-0238">DNA-binding</keyword>
<dbReference type="EMBL" id="CP126653">
    <property type="protein sequence ID" value="WJZ88514.1"/>
    <property type="molecule type" value="Genomic_DNA"/>
</dbReference>
<keyword evidence="6" id="KW-0804">Transcription</keyword>
<protein>
    <recommendedName>
        <fullName evidence="10">GATA-type domain-containing protein</fullName>
    </recommendedName>
</protein>
<evidence type="ECO:0000313" key="12">
    <source>
        <dbReference type="Proteomes" id="UP001227230"/>
    </source>
</evidence>
<dbReference type="CDD" id="cd00202">
    <property type="entry name" value="ZnF_GATA"/>
    <property type="match status" value="1"/>
</dbReference>
<keyword evidence="2 8" id="KW-0863">Zinc-finger</keyword>
<evidence type="ECO:0000256" key="7">
    <source>
        <dbReference type="ARBA" id="ARBA00024019"/>
    </source>
</evidence>
<keyword evidence="3" id="KW-0862">Zinc</keyword>
<comment type="similarity">
    <text evidence="7">Belongs to the type IV zinc-finger family. Class B subfamily.</text>
</comment>
<dbReference type="Pfam" id="PF00320">
    <property type="entry name" value="GATA"/>
    <property type="match status" value="1"/>
</dbReference>
<keyword evidence="4" id="KW-0805">Transcription regulation</keyword>
<evidence type="ECO:0000313" key="11">
    <source>
        <dbReference type="EMBL" id="WJZ88514.1"/>
    </source>
</evidence>
<name>A0ABY9C0S8_VITVI</name>
<feature type="compositionally biased region" description="Basic and acidic residues" evidence="9">
    <location>
        <begin position="1"/>
        <end position="15"/>
    </location>
</feature>
<feature type="domain" description="GATA-type" evidence="10">
    <location>
        <begin position="118"/>
        <end position="154"/>
    </location>
</feature>
<evidence type="ECO:0000256" key="4">
    <source>
        <dbReference type="ARBA" id="ARBA00023015"/>
    </source>
</evidence>
<feature type="region of interest" description="Disordered" evidence="9">
    <location>
        <begin position="136"/>
        <end position="171"/>
    </location>
</feature>
<dbReference type="PANTHER" id="PTHR46813">
    <property type="entry name" value="GATA TRANSCRIPTION FACTOR 18"/>
    <property type="match status" value="1"/>
</dbReference>
<reference evidence="11 12" key="1">
    <citation type="journal article" date="2023" name="Hortic Res">
        <title>The complete reference genome for grapevine (Vitis vinifera L.) genetics and breeding.</title>
        <authorList>
            <person name="Shi X."/>
            <person name="Cao S."/>
            <person name="Wang X."/>
            <person name="Huang S."/>
            <person name="Wang Y."/>
            <person name="Liu Z."/>
            <person name="Liu W."/>
            <person name="Leng X."/>
            <person name="Peng Y."/>
            <person name="Wang N."/>
            <person name="Wang Y."/>
            <person name="Ma Z."/>
            <person name="Xu X."/>
            <person name="Zhang F."/>
            <person name="Xue H."/>
            <person name="Zhong H."/>
            <person name="Wang Y."/>
            <person name="Zhang K."/>
            <person name="Velt A."/>
            <person name="Avia K."/>
            <person name="Holtgrawe D."/>
            <person name="Grimplet J."/>
            <person name="Matus J.T."/>
            <person name="Ware D."/>
            <person name="Wu X."/>
            <person name="Wang H."/>
            <person name="Liu C."/>
            <person name="Fang Y."/>
            <person name="Rustenholz C."/>
            <person name="Cheng Z."/>
            <person name="Xiao H."/>
            <person name="Zhou Y."/>
        </authorList>
    </citation>
    <scope>NUCLEOTIDE SEQUENCE [LARGE SCALE GENOMIC DNA]</scope>
    <source>
        <strain evidence="12">cv. Pinot noir / PN40024</strain>
        <tissue evidence="11">Leaf</tissue>
    </source>
</reference>
<dbReference type="Proteomes" id="UP001227230">
    <property type="component" value="Chromosome 6"/>
</dbReference>
<feature type="region of interest" description="Disordered" evidence="9">
    <location>
        <begin position="1"/>
        <end position="59"/>
    </location>
</feature>
<evidence type="ECO:0000256" key="8">
    <source>
        <dbReference type="PROSITE-ProRule" id="PRU00094"/>
    </source>
</evidence>
<evidence type="ECO:0000256" key="2">
    <source>
        <dbReference type="ARBA" id="ARBA00022771"/>
    </source>
</evidence>
<gene>
    <name evidence="11" type="ORF">VitviT2T_007805</name>
</gene>
<dbReference type="InterPro" id="IPR013088">
    <property type="entry name" value="Znf_NHR/GATA"/>
</dbReference>
<organism evidence="11 12">
    <name type="scientific">Vitis vinifera</name>
    <name type="common">Grape</name>
    <dbReference type="NCBI Taxonomy" id="29760"/>
    <lineage>
        <taxon>Eukaryota</taxon>
        <taxon>Viridiplantae</taxon>
        <taxon>Streptophyta</taxon>
        <taxon>Embryophyta</taxon>
        <taxon>Tracheophyta</taxon>
        <taxon>Spermatophyta</taxon>
        <taxon>Magnoliopsida</taxon>
        <taxon>eudicotyledons</taxon>
        <taxon>Gunneridae</taxon>
        <taxon>Pentapetalae</taxon>
        <taxon>rosids</taxon>
        <taxon>Vitales</taxon>
        <taxon>Vitaceae</taxon>
        <taxon>Viteae</taxon>
        <taxon>Vitis</taxon>
    </lineage>
</organism>
<proteinExistence type="inferred from homology"/>
<dbReference type="SMART" id="SM00401">
    <property type="entry name" value="ZnF_GATA"/>
    <property type="match status" value="1"/>
</dbReference>
<evidence type="ECO:0000256" key="3">
    <source>
        <dbReference type="ARBA" id="ARBA00022833"/>
    </source>
</evidence>
<feature type="compositionally biased region" description="Basic and acidic residues" evidence="9">
    <location>
        <begin position="153"/>
        <end position="171"/>
    </location>
</feature>
<evidence type="ECO:0000259" key="10">
    <source>
        <dbReference type="PROSITE" id="PS50114"/>
    </source>
</evidence>
<dbReference type="PROSITE" id="PS50114">
    <property type="entry name" value="GATA_ZN_FINGER_2"/>
    <property type="match status" value="1"/>
</dbReference>
<keyword evidence="1" id="KW-0479">Metal-binding</keyword>
<evidence type="ECO:0000256" key="5">
    <source>
        <dbReference type="ARBA" id="ARBA00023125"/>
    </source>
</evidence>
<dbReference type="Gene3D" id="3.30.50.10">
    <property type="entry name" value="Erythroid Transcription Factor GATA-1, subunit A"/>
    <property type="match status" value="1"/>
</dbReference>
<dbReference type="PROSITE" id="PS00344">
    <property type="entry name" value="GATA_ZN_FINGER_1"/>
    <property type="match status" value="1"/>
</dbReference>
<evidence type="ECO:0000256" key="6">
    <source>
        <dbReference type="ARBA" id="ARBA00023163"/>
    </source>
</evidence>
<sequence>MDSKLHLQDDEKDAGNDSCDPSLRLDTYDNGPAQPQPNPQQYPPISSHGSSQYFHPSFPQAPNTFTGPKFLVPGYLDPMNNCFIPSPTAPVLPSMNSYPVGGLGQNYHPYQHMDASSSDSTKRCAHCRSAYTPMWRRGPQGPRSLCNACGLRNRKEEERKKAEDRLNQPRN</sequence>